<protein>
    <submittedName>
        <fullName evidence="3">Reverse transcriptase domain-containing protein</fullName>
    </submittedName>
</protein>
<dbReference type="AlphaFoldDB" id="A0A183B4I1"/>
<dbReference type="WBParaSite" id="ECPE_0001415601-mRNA-1">
    <property type="protein sequence ID" value="ECPE_0001415601-mRNA-1"/>
    <property type="gene ID" value="ECPE_0001415601"/>
</dbReference>
<sequence>MGEVEKKQPLWYLPHHPVFDCAANCAGIALNDRRLQGPDLTTPLIEVLCRFRLGSIAVAADIEEMFMQVKVPKGQRGALRLWWWPDGDLDGPAQEYQMTVHPFDAIFSPFCANFALKTTVNRFAQHFETPVGSCVEHNFYVDDFLGSFESIEEAVRHIRDLSKLLLMGGFKVTKWMSNSVHAIDCVPVDERAPSLRELQGNP</sequence>
<accession>A0A183B4I1</accession>
<keyword evidence="2" id="KW-1185">Reference proteome</keyword>
<gene>
    <name evidence="1" type="ORF">ECPE_LOCUS14115</name>
</gene>
<organism evidence="3">
    <name type="scientific">Echinostoma caproni</name>
    <dbReference type="NCBI Taxonomy" id="27848"/>
    <lineage>
        <taxon>Eukaryota</taxon>
        <taxon>Metazoa</taxon>
        <taxon>Spiralia</taxon>
        <taxon>Lophotrochozoa</taxon>
        <taxon>Platyhelminthes</taxon>
        <taxon>Trematoda</taxon>
        <taxon>Digenea</taxon>
        <taxon>Plagiorchiida</taxon>
        <taxon>Echinostomata</taxon>
        <taxon>Echinostomatoidea</taxon>
        <taxon>Echinostomatidae</taxon>
        <taxon>Echinostoma</taxon>
    </lineage>
</organism>
<reference evidence="1 2" key="2">
    <citation type="submission" date="2018-11" db="EMBL/GenBank/DDBJ databases">
        <authorList>
            <consortium name="Pathogen Informatics"/>
        </authorList>
    </citation>
    <scope>NUCLEOTIDE SEQUENCE [LARGE SCALE GENOMIC DNA]</scope>
    <source>
        <strain evidence="1 2">Egypt</strain>
    </source>
</reference>
<dbReference type="Proteomes" id="UP000272942">
    <property type="component" value="Unassembled WGS sequence"/>
</dbReference>
<dbReference type="PANTHER" id="PTHR47331">
    <property type="entry name" value="PHD-TYPE DOMAIN-CONTAINING PROTEIN"/>
    <property type="match status" value="1"/>
</dbReference>
<dbReference type="EMBL" id="UZAN01056744">
    <property type="protein sequence ID" value="VDP91387.1"/>
    <property type="molecule type" value="Genomic_DNA"/>
</dbReference>
<evidence type="ECO:0000313" key="3">
    <source>
        <dbReference type="WBParaSite" id="ECPE_0001415601-mRNA-1"/>
    </source>
</evidence>
<evidence type="ECO:0000313" key="1">
    <source>
        <dbReference type="EMBL" id="VDP91387.1"/>
    </source>
</evidence>
<proteinExistence type="predicted"/>
<reference evidence="3" key="1">
    <citation type="submission" date="2016-06" db="UniProtKB">
        <authorList>
            <consortium name="WormBaseParasite"/>
        </authorList>
    </citation>
    <scope>IDENTIFICATION</scope>
</reference>
<dbReference type="OrthoDB" id="10051210at2759"/>
<name>A0A183B4I1_9TREM</name>
<dbReference type="SUPFAM" id="SSF56672">
    <property type="entry name" value="DNA/RNA polymerases"/>
    <property type="match status" value="1"/>
</dbReference>
<evidence type="ECO:0000313" key="2">
    <source>
        <dbReference type="Proteomes" id="UP000272942"/>
    </source>
</evidence>
<dbReference type="InterPro" id="IPR043502">
    <property type="entry name" value="DNA/RNA_pol_sf"/>
</dbReference>